<protein>
    <recommendedName>
        <fullName evidence="3">Methyl-accepting chemotaxis protein</fullName>
    </recommendedName>
</protein>
<dbReference type="EMBL" id="VFPA01000001">
    <property type="protein sequence ID" value="TQM15086.1"/>
    <property type="molecule type" value="Genomic_DNA"/>
</dbReference>
<name>A0A543E0H5_9PSEU</name>
<sequence length="86" mass="8673">MASIEEVRAGIALANDKASESLGALQQAHSSLEQAQGALLRVTEGSAQSDVSEANGLLAQAVSSIGEVQQAVQAAIQASEGVANRL</sequence>
<organism evidence="1 2">
    <name type="scientific">Pseudonocardia kunmingensis</name>
    <dbReference type="NCBI Taxonomy" id="630975"/>
    <lineage>
        <taxon>Bacteria</taxon>
        <taxon>Bacillati</taxon>
        <taxon>Actinomycetota</taxon>
        <taxon>Actinomycetes</taxon>
        <taxon>Pseudonocardiales</taxon>
        <taxon>Pseudonocardiaceae</taxon>
        <taxon>Pseudonocardia</taxon>
    </lineage>
</organism>
<gene>
    <name evidence="1" type="ORF">FB558_1867</name>
</gene>
<accession>A0A543E0H5</accession>
<dbReference type="RefSeq" id="WP_094923702.1">
    <property type="nucleotide sequence ID" value="NZ_VFPA01000001.1"/>
</dbReference>
<dbReference type="OrthoDB" id="3391820at2"/>
<dbReference type="Proteomes" id="UP000315677">
    <property type="component" value="Unassembled WGS sequence"/>
</dbReference>
<evidence type="ECO:0000313" key="2">
    <source>
        <dbReference type="Proteomes" id="UP000315677"/>
    </source>
</evidence>
<comment type="caution">
    <text evidence="1">The sequence shown here is derived from an EMBL/GenBank/DDBJ whole genome shotgun (WGS) entry which is preliminary data.</text>
</comment>
<evidence type="ECO:0000313" key="1">
    <source>
        <dbReference type="EMBL" id="TQM15086.1"/>
    </source>
</evidence>
<keyword evidence="2" id="KW-1185">Reference proteome</keyword>
<reference evidence="1 2" key="1">
    <citation type="submission" date="2019-06" db="EMBL/GenBank/DDBJ databases">
        <title>Sequencing the genomes of 1000 actinobacteria strains.</title>
        <authorList>
            <person name="Klenk H.-P."/>
        </authorList>
    </citation>
    <scope>NUCLEOTIDE SEQUENCE [LARGE SCALE GENOMIC DNA]</scope>
    <source>
        <strain evidence="1 2">DSM 45301</strain>
    </source>
</reference>
<proteinExistence type="predicted"/>
<evidence type="ECO:0008006" key="3">
    <source>
        <dbReference type="Google" id="ProtNLM"/>
    </source>
</evidence>
<dbReference type="AlphaFoldDB" id="A0A543E0H5"/>